<evidence type="ECO:0000313" key="3">
    <source>
        <dbReference type="Proteomes" id="UP001606301"/>
    </source>
</evidence>
<keyword evidence="3" id="KW-1185">Reference proteome</keyword>
<dbReference type="RefSeq" id="WP_394398581.1">
    <property type="nucleotide sequence ID" value="NZ_JBIGHW010000007.1"/>
</dbReference>
<dbReference type="Proteomes" id="UP001606301">
    <property type="component" value="Unassembled WGS sequence"/>
</dbReference>
<evidence type="ECO:0000313" key="2">
    <source>
        <dbReference type="EMBL" id="MFG6441887.1"/>
    </source>
</evidence>
<feature type="signal peptide" evidence="1">
    <location>
        <begin position="1"/>
        <end position="18"/>
    </location>
</feature>
<feature type="chain" id="PRO_5046088172" evidence="1">
    <location>
        <begin position="19"/>
        <end position="270"/>
    </location>
</feature>
<proteinExistence type="predicted"/>
<keyword evidence="1" id="KW-0732">Signal</keyword>
<organism evidence="2 3">
    <name type="scientific">Pelomonas margarita</name>
    <dbReference type="NCBI Taxonomy" id="3299031"/>
    <lineage>
        <taxon>Bacteria</taxon>
        <taxon>Pseudomonadati</taxon>
        <taxon>Pseudomonadota</taxon>
        <taxon>Betaproteobacteria</taxon>
        <taxon>Burkholderiales</taxon>
        <taxon>Sphaerotilaceae</taxon>
        <taxon>Roseateles</taxon>
    </lineage>
</organism>
<comment type="caution">
    <text evidence="2">The sequence shown here is derived from an EMBL/GenBank/DDBJ whole genome shotgun (WGS) entry which is preliminary data.</text>
</comment>
<evidence type="ECO:0000256" key="1">
    <source>
        <dbReference type="SAM" id="SignalP"/>
    </source>
</evidence>
<gene>
    <name evidence="2" type="ORF">ACG0Z3_14475</name>
</gene>
<accession>A0ABW7FKL5</accession>
<dbReference type="EMBL" id="JBIGHW010000007">
    <property type="protein sequence ID" value="MFG6441887.1"/>
    <property type="molecule type" value="Genomic_DNA"/>
</dbReference>
<sequence length="270" mass="28207">MKTWFATGLLGVSAIASAATITNADIIKLLDAQMPESVILNSIATNTPRFDSSPAALIALKNKGASPAVLNAVISPKSLTATHATVAAAAPAARAVPVAATNAINPEEAIVVQNGQETPMQYLMAQMRTAARALGFGGVASYASLTGTKAARRLPAEGFEFIVSVPKNAQVTGYVTIASFAVRNNGTREVSTGGGYMSYSTGIAKDRVIPITSEQMPDQSRAKEGFVLYKVKPEKALASGEYALVFYTAEVRVAGFFAQAANSFYDFGVD</sequence>
<name>A0ABW7FKL5_9BURK</name>
<protein>
    <submittedName>
        <fullName evidence="2">Uncharacterized protein</fullName>
    </submittedName>
</protein>
<reference evidence="2 3" key="1">
    <citation type="submission" date="2024-08" db="EMBL/GenBank/DDBJ databases">
        <authorList>
            <person name="Lu H."/>
        </authorList>
    </citation>
    <scope>NUCLEOTIDE SEQUENCE [LARGE SCALE GENOMIC DNA]</scope>
    <source>
        <strain evidence="2 3">LKC17W</strain>
    </source>
</reference>